<feature type="chain" id="PRO_5021864065" evidence="1">
    <location>
        <begin position="22"/>
        <end position="170"/>
    </location>
</feature>
<sequence>MKIKYKSILLTTLLCWNVYSADRVNIDVTGTIVAAPCIFNAGNNNLDINLGDVMSTNMATPGSTSDPVSFNLLFTNCPLGTQSVTVTFSGTPDPDAGADYYKNSGTATHVAVMLSEASSGALKGTGSSITQNILADRTTTFAMRTAYRSVAGGATPGTINSVVMLTLEYN</sequence>
<evidence type="ECO:0000256" key="1">
    <source>
        <dbReference type="SAM" id="SignalP"/>
    </source>
</evidence>
<dbReference type="PANTHER" id="PTHR33420">
    <property type="entry name" value="FIMBRIAL SUBUNIT ELFA-RELATED"/>
    <property type="match status" value="1"/>
</dbReference>
<gene>
    <name evidence="2" type="primary">sfmF</name>
    <name evidence="2" type="ORF">SB6408_01022</name>
</gene>
<dbReference type="PANTHER" id="PTHR33420:SF27">
    <property type="entry name" value="PROTEIN FIMG"/>
    <property type="match status" value="1"/>
</dbReference>
<dbReference type="RefSeq" id="WP_142462945.1">
    <property type="nucleotide sequence ID" value="NZ_CABGHF010000012.1"/>
</dbReference>
<feature type="signal peptide" evidence="1">
    <location>
        <begin position="1"/>
        <end position="21"/>
    </location>
</feature>
<reference evidence="2 3" key="1">
    <citation type="submission" date="2019-07" db="EMBL/GenBank/DDBJ databases">
        <authorList>
            <person name="Brisse S."/>
            <person name="Rodrigues C."/>
            <person name="Thorpe H."/>
        </authorList>
    </citation>
    <scope>NUCLEOTIDE SEQUENCE [LARGE SCALE GENOMIC DNA]</scope>
    <source>
        <strain evidence="2">SB6408</strain>
    </source>
</reference>
<dbReference type="SUPFAM" id="SSF49401">
    <property type="entry name" value="Bacterial adhesins"/>
    <property type="match status" value="1"/>
</dbReference>
<dbReference type="GO" id="GO:0043709">
    <property type="term" value="P:cell adhesion involved in single-species biofilm formation"/>
    <property type="evidence" value="ECO:0007669"/>
    <property type="project" value="TreeGrafter"/>
</dbReference>
<accession>A0A564KI46</accession>
<protein>
    <submittedName>
        <fullName evidence="2">Putative fimbrial-like protein SfmF</fullName>
    </submittedName>
</protein>
<name>A0A564KI46_9ENTR</name>
<evidence type="ECO:0000313" key="3">
    <source>
        <dbReference type="Proteomes" id="UP000318370"/>
    </source>
</evidence>
<dbReference type="InterPro" id="IPR050263">
    <property type="entry name" value="Bact_Fimbrial_Adh_Pro"/>
</dbReference>
<evidence type="ECO:0000313" key="2">
    <source>
        <dbReference type="EMBL" id="VUS69022.1"/>
    </source>
</evidence>
<organism evidence="2 3">
    <name type="scientific">Klebsiella spallanzanii</name>
    <dbReference type="NCBI Taxonomy" id="2587528"/>
    <lineage>
        <taxon>Bacteria</taxon>
        <taxon>Pseudomonadati</taxon>
        <taxon>Pseudomonadota</taxon>
        <taxon>Gammaproteobacteria</taxon>
        <taxon>Enterobacterales</taxon>
        <taxon>Enterobacteriaceae</taxon>
        <taxon>Klebsiella/Raoultella group</taxon>
        <taxon>Klebsiella</taxon>
    </lineage>
</organism>
<dbReference type="InterPro" id="IPR036937">
    <property type="entry name" value="Adhesion_dom_fimbrial_sf"/>
</dbReference>
<keyword evidence="1" id="KW-0732">Signal</keyword>
<dbReference type="Proteomes" id="UP000318370">
    <property type="component" value="Unassembled WGS sequence"/>
</dbReference>
<dbReference type="Gene3D" id="2.60.40.1090">
    <property type="entry name" value="Fimbrial-type adhesion domain"/>
    <property type="match status" value="1"/>
</dbReference>
<dbReference type="GO" id="GO:0009289">
    <property type="term" value="C:pilus"/>
    <property type="evidence" value="ECO:0007669"/>
    <property type="project" value="InterPro"/>
</dbReference>
<dbReference type="AlphaFoldDB" id="A0A564KI46"/>
<dbReference type="InterPro" id="IPR008966">
    <property type="entry name" value="Adhesion_dom_sf"/>
</dbReference>
<proteinExistence type="predicted"/>
<dbReference type="EMBL" id="CABGHF010000012">
    <property type="protein sequence ID" value="VUS69022.1"/>
    <property type="molecule type" value="Genomic_DNA"/>
</dbReference>